<evidence type="ECO:0000259" key="1">
    <source>
        <dbReference type="Pfam" id="PF12728"/>
    </source>
</evidence>
<name>A0A6G9QLW2_9GAMM</name>
<dbReference type="SUPFAM" id="SSF46955">
    <property type="entry name" value="Putative DNA-binding domain"/>
    <property type="match status" value="1"/>
</dbReference>
<reference evidence="2 3" key="1">
    <citation type="submission" date="2020-03" db="EMBL/GenBank/DDBJ databases">
        <title>Complete genome sequence of Shewanella sp.</title>
        <authorList>
            <person name="Kim Y.-S."/>
            <person name="Kim S.-J."/>
            <person name="Jung H.-K."/>
            <person name="Kim K.-H."/>
        </authorList>
    </citation>
    <scope>NUCLEOTIDE SEQUENCE [LARGE SCALE GENOMIC DNA]</scope>
    <source>
        <strain evidence="2 3">PN3F2</strain>
    </source>
</reference>
<gene>
    <name evidence="2" type="ORF">HBH39_14655</name>
</gene>
<dbReference type="InterPro" id="IPR041657">
    <property type="entry name" value="HTH_17"/>
</dbReference>
<feature type="domain" description="Helix-turn-helix" evidence="1">
    <location>
        <begin position="5"/>
        <end position="52"/>
    </location>
</feature>
<dbReference type="RefSeq" id="WP_167679426.1">
    <property type="nucleotide sequence ID" value="NZ_CP050313.1"/>
</dbReference>
<dbReference type="EMBL" id="CP050313">
    <property type="protein sequence ID" value="QIR15570.1"/>
    <property type="molecule type" value="Genomic_DNA"/>
</dbReference>
<dbReference type="KEGG" id="saes:HBH39_14655"/>
<dbReference type="Proteomes" id="UP000502608">
    <property type="component" value="Chromosome"/>
</dbReference>
<organism evidence="2 3">
    <name type="scientific">Shewanella aestuarii</name>
    <dbReference type="NCBI Taxonomy" id="1028752"/>
    <lineage>
        <taxon>Bacteria</taxon>
        <taxon>Pseudomonadati</taxon>
        <taxon>Pseudomonadota</taxon>
        <taxon>Gammaproteobacteria</taxon>
        <taxon>Alteromonadales</taxon>
        <taxon>Shewanellaceae</taxon>
        <taxon>Shewanella</taxon>
    </lineage>
</organism>
<proteinExistence type="predicted"/>
<evidence type="ECO:0000313" key="3">
    <source>
        <dbReference type="Proteomes" id="UP000502608"/>
    </source>
</evidence>
<accession>A0A6G9QLW2</accession>
<keyword evidence="3" id="KW-1185">Reference proteome</keyword>
<evidence type="ECO:0000313" key="2">
    <source>
        <dbReference type="EMBL" id="QIR15570.1"/>
    </source>
</evidence>
<dbReference type="InterPro" id="IPR009061">
    <property type="entry name" value="DNA-bd_dom_put_sf"/>
</dbReference>
<dbReference type="AlphaFoldDB" id="A0A6G9QLW2"/>
<sequence>MMDKLLTLDEVCKILDKSPTTIKRYARENLLTSEQNGDELSFSEAEVMRYLDFSKRLGG</sequence>
<protein>
    <submittedName>
        <fullName evidence="2">Helix-turn-helix domain-containing protein</fullName>
    </submittedName>
</protein>
<dbReference type="Pfam" id="PF12728">
    <property type="entry name" value="HTH_17"/>
    <property type="match status" value="1"/>
</dbReference>